<evidence type="ECO:0000256" key="7">
    <source>
        <dbReference type="ARBA" id="ARBA00023242"/>
    </source>
</evidence>
<evidence type="ECO:0000256" key="5">
    <source>
        <dbReference type="ARBA" id="ARBA00023125"/>
    </source>
</evidence>
<keyword evidence="7" id="KW-0539">Nucleus</keyword>
<dbReference type="Proteomes" id="UP000002037">
    <property type="component" value="Unassembled WGS sequence"/>
</dbReference>
<dbReference type="SMART" id="SM00717">
    <property type="entry name" value="SANT"/>
    <property type="match status" value="2"/>
</dbReference>
<dbReference type="GO" id="GO:0003677">
    <property type="term" value="F:DNA binding"/>
    <property type="evidence" value="ECO:0007669"/>
    <property type="project" value="UniProtKB-KW"/>
</dbReference>
<dbReference type="KEGG" id="ctp:CTRG_03423"/>
<dbReference type="AlphaFoldDB" id="C5MBI1"/>
<dbReference type="GeneID" id="8302018"/>
<dbReference type="InterPro" id="IPR047240">
    <property type="entry name" value="SANT_CDC5L_II"/>
</dbReference>
<dbReference type="InterPro" id="IPR047242">
    <property type="entry name" value="CDC5L/Cef1"/>
</dbReference>
<evidence type="ECO:0000256" key="1">
    <source>
        <dbReference type="ARBA" id="ARBA00010506"/>
    </source>
</evidence>
<feature type="domain" description="HTH myb-type" evidence="10">
    <location>
        <begin position="56"/>
        <end position="109"/>
    </location>
</feature>
<dbReference type="GO" id="GO:0000974">
    <property type="term" value="C:Prp19 complex"/>
    <property type="evidence" value="ECO:0007669"/>
    <property type="project" value="EnsemblFungi"/>
</dbReference>
<sequence>MAPPLYVKGGVWTNVEDEILKAAVSKYGLYQWERIASLLPKKSAKQVKARWVEYLSPTINKTDWTQEEDEKLLSLHKIFPNQWRSISNAMNRTAVQCVERYQKLIDDVSGYQRKDDEENLGLSGPGIETLPAVGGSSGPIKAGEINFNPESKPAMPDDEELPDEEREMLAEAKARLGNIQGKKAKRKARERMLEESKRIALLQKRREMKAAGINVKLTTRNKKKRKEFDYNADIYQEIKPIEGPYDITDETRDNQLEQYKFTREVSTKGISMKEIDDRIAKEESKRRKEREKKFTSNKRVIEAEEELVDQQDSTKRRKLNLSISDLPKEQKKSRPEIAKLVKSLFEKLPAPKHQRGKVLPTFASDVTNDISHERTEETDSIQNIYDQGSELYKSEVVQRSLPIPNPANLRKLDEIDLMGTIEKGVVEECYKLIKSDYKKYEDDMFDAPIVKQLDPELYNKVIKEIDLELKNIDRKVGGSNSAYELPKNFEVAESAIQTLHTLHKRNEVLSSQMIFPSNYEDQRQQKIQEFQSLVKELRDVDLELTIEMKKSEIENHAIDKEMQNIVNKIAELDKRMTGLSSSSTST</sequence>
<dbReference type="PROSITE" id="PS51294">
    <property type="entry name" value="HTH_MYB"/>
    <property type="match status" value="2"/>
</dbReference>
<dbReference type="EMBL" id="GG692398">
    <property type="protein sequence ID" value="EER32998.1"/>
    <property type="molecule type" value="Genomic_DNA"/>
</dbReference>
<dbReference type="GO" id="GO:0140602">
    <property type="term" value="C:nucleolar peripheral inclusion body"/>
    <property type="evidence" value="ECO:0007669"/>
    <property type="project" value="EnsemblFungi"/>
</dbReference>
<dbReference type="OrthoDB" id="1410009at2759"/>
<protein>
    <recommendedName>
        <fullName evidence="8">Pre-mRNA-splicing factor CEF1</fullName>
    </recommendedName>
</protein>
<organism evidence="11 12">
    <name type="scientific">Candida tropicalis (strain ATCC MYA-3404 / T1)</name>
    <name type="common">Yeast</name>
    <dbReference type="NCBI Taxonomy" id="294747"/>
    <lineage>
        <taxon>Eukaryota</taxon>
        <taxon>Fungi</taxon>
        <taxon>Dikarya</taxon>
        <taxon>Ascomycota</taxon>
        <taxon>Saccharomycotina</taxon>
        <taxon>Pichiomycetes</taxon>
        <taxon>Debaryomycetaceae</taxon>
        <taxon>Candida/Lodderomyces clade</taxon>
        <taxon>Candida</taxon>
    </lineage>
</organism>
<evidence type="ECO:0000313" key="12">
    <source>
        <dbReference type="Proteomes" id="UP000002037"/>
    </source>
</evidence>
<keyword evidence="6" id="KW-0508">mRNA splicing</keyword>
<name>C5MBI1_CANTT</name>
<evidence type="ECO:0000256" key="2">
    <source>
        <dbReference type="ARBA" id="ARBA00022664"/>
    </source>
</evidence>
<dbReference type="CDD" id="cd00167">
    <property type="entry name" value="SANT"/>
    <property type="match status" value="1"/>
</dbReference>
<reference evidence="11 12" key="1">
    <citation type="journal article" date="2009" name="Nature">
        <title>Evolution of pathogenicity and sexual reproduction in eight Candida genomes.</title>
        <authorList>
            <person name="Butler G."/>
            <person name="Rasmussen M.D."/>
            <person name="Lin M.F."/>
            <person name="Santos M.A."/>
            <person name="Sakthikumar S."/>
            <person name="Munro C.A."/>
            <person name="Rheinbay E."/>
            <person name="Grabherr M."/>
            <person name="Forche A."/>
            <person name="Reedy J.L."/>
            <person name="Agrafioti I."/>
            <person name="Arnaud M.B."/>
            <person name="Bates S."/>
            <person name="Brown A.J."/>
            <person name="Brunke S."/>
            <person name="Costanzo M.C."/>
            <person name="Fitzpatrick D.A."/>
            <person name="de Groot P.W."/>
            <person name="Harris D."/>
            <person name="Hoyer L.L."/>
            <person name="Hube B."/>
            <person name="Klis F.M."/>
            <person name="Kodira C."/>
            <person name="Lennard N."/>
            <person name="Logue M.E."/>
            <person name="Martin R."/>
            <person name="Neiman A.M."/>
            <person name="Nikolaou E."/>
            <person name="Quail M.A."/>
            <person name="Quinn J."/>
            <person name="Santos M.C."/>
            <person name="Schmitzberger F.F."/>
            <person name="Sherlock G."/>
            <person name="Shah P."/>
            <person name="Silverstein K.A."/>
            <person name="Skrzypek M.S."/>
            <person name="Soll D."/>
            <person name="Staggs R."/>
            <person name="Stansfield I."/>
            <person name="Stumpf M.P."/>
            <person name="Sudbery P.E."/>
            <person name="Srikantha T."/>
            <person name="Zeng Q."/>
            <person name="Berman J."/>
            <person name="Berriman M."/>
            <person name="Heitman J."/>
            <person name="Gow N.A."/>
            <person name="Lorenz M.C."/>
            <person name="Birren B.W."/>
            <person name="Kellis M."/>
            <person name="Cuomo C.A."/>
        </authorList>
    </citation>
    <scope>NUCLEOTIDE SEQUENCE [LARGE SCALE GENOMIC DNA]</scope>
    <source>
        <strain evidence="12">ATCC MYA-3404 / T1</strain>
    </source>
</reference>
<comment type="similarity">
    <text evidence="1">Belongs to the CEF1 family.</text>
</comment>
<evidence type="ECO:0000256" key="6">
    <source>
        <dbReference type="ARBA" id="ARBA00023187"/>
    </source>
</evidence>
<accession>C5MBI1</accession>
<evidence type="ECO:0000313" key="11">
    <source>
        <dbReference type="EMBL" id="EER32998.1"/>
    </source>
</evidence>
<dbReference type="InterPro" id="IPR009057">
    <property type="entry name" value="Homeodomain-like_sf"/>
</dbReference>
<proteinExistence type="inferred from homology"/>
<feature type="domain" description="HTH myb-type" evidence="10">
    <location>
        <begin position="7"/>
        <end position="55"/>
    </location>
</feature>
<dbReference type="GO" id="GO:0005829">
    <property type="term" value="C:cytosol"/>
    <property type="evidence" value="ECO:0007669"/>
    <property type="project" value="EnsemblFungi"/>
</dbReference>
<evidence type="ECO:0000256" key="8">
    <source>
        <dbReference type="ARBA" id="ARBA00034837"/>
    </source>
</evidence>
<evidence type="ECO:0000256" key="3">
    <source>
        <dbReference type="ARBA" id="ARBA00022728"/>
    </source>
</evidence>
<dbReference type="InterPro" id="IPR017930">
    <property type="entry name" value="Myb_dom"/>
</dbReference>
<keyword evidence="5" id="KW-0238">DNA-binding</keyword>
<dbReference type="Pfam" id="PF13921">
    <property type="entry name" value="Myb_DNA-bind_6"/>
    <property type="match status" value="1"/>
</dbReference>
<dbReference type="HOGENOM" id="CLU_009082_2_0_1"/>
<keyword evidence="3" id="KW-0747">Spliceosome</keyword>
<dbReference type="VEuPathDB" id="FungiDB:CTRG_03423"/>
<dbReference type="PROSITE" id="PS50090">
    <property type="entry name" value="MYB_LIKE"/>
    <property type="match status" value="2"/>
</dbReference>
<keyword evidence="12" id="KW-1185">Reference proteome</keyword>
<dbReference type="InterPro" id="IPR001005">
    <property type="entry name" value="SANT/Myb"/>
</dbReference>
<dbReference type="GO" id="GO:0045292">
    <property type="term" value="P:mRNA cis splicing, via spliceosome"/>
    <property type="evidence" value="ECO:0007669"/>
    <property type="project" value="EnsemblFungi"/>
</dbReference>
<dbReference type="eggNOG" id="KOG0050">
    <property type="taxonomic scope" value="Eukaryota"/>
</dbReference>
<keyword evidence="4" id="KW-0677">Repeat</keyword>
<gene>
    <name evidence="11" type="ORF">CTRG_03423</name>
</gene>
<dbReference type="STRING" id="294747.C5MBI1"/>
<evidence type="ECO:0000259" key="9">
    <source>
        <dbReference type="PROSITE" id="PS50090"/>
    </source>
</evidence>
<dbReference type="PANTHER" id="PTHR45885:SF1">
    <property type="entry name" value="CELL DIVISION CYCLE 5-LIKE PROTEIN"/>
    <property type="match status" value="1"/>
</dbReference>
<feature type="domain" description="Myb-like" evidence="9">
    <location>
        <begin position="8"/>
        <end position="55"/>
    </location>
</feature>
<dbReference type="GO" id="GO:0071014">
    <property type="term" value="C:post-mRNA release spliceosomal complex"/>
    <property type="evidence" value="ECO:0007669"/>
    <property type="project" value="EnsemblFungi"/>
</dbReference>
<dbReference type="RefSeq" id="XP_002549126.1">
    <property type="nucleotide sequence ID" value="XM_002549080.1"/>
</dbReference>
<keyword evidence="2" id="KW-0507">mRNA processing</keyword>
<evidence type="ECO:0000259" key="10">
    <source>
        <dbReference type="PROSITE" id="PS51294"/>
    </source>
</evidence>
<dbReference type="CDD" id="cd11659">
    <property type="entry name" value="SANT_CDC5_II"/>
    <property type="match status" value="1"/>
</dbReference>
<dbReference type="SUPFAM" id="SSF46689">
    <property type="entry name" value="Homeodomain-like"/>
    <property type="match status" value="1"/>
</dbReference>
<evidence type="ECO:0000256" key="4">
    <source>
        <dbReference type="ARBA" id="ARBA00022737"/>
    </source>
</evidence>
<dbReference type="Gene3D" id="1.10.10.60">
    <property type="entry name" value="Homeodomain-like"/>
    <property type="match status" value="2"/>
</dbReference>
<feature type="domain" description="Myb-like" evidence="9">
    <location>
        <begin position="56"/>
        <end position="105"/>
    </location>
</feature>
<dbReference type="PANTHER" id="PTHR45885">
    <property type="entry name" value="CELL DIVISION CYCLE 5-LIKE PROTEIN"/>
    <property type="match status" value="1"/>
</dbReference>